<dbReference type="Proteomes" id="UP000091857">
    <property type="component" value="Chromosome 13"/>
</dbReference>
<organism evidence="1 2">
    <name type="scientific">Manihot esculenta</name>
    <name type="common">Cassava</name>
    <name type="synonym">Jatropha manihot</name>
    <dbReference type="NCBI Taxonomy" id="3983"/>
    <lineage>
        <taxon>Eukaryota</taxon>
        <taxon>Viridiplantae</taxon>
        <taxon>Streptophyta</taxon>
        <taxon>Embryophyta</taxon>
        <taxon>Tracheophyta</taxon>
        <taxon>Spermatophyta</taxon>
        <taxon>Magnoliopsida</taxon>
        <taxon>eudicotyledons</taxon>
        <taxon>Gunneridae</taxon>
        <taxon>Pentapetalae</taxon>
        <taxon>rosids</taxon>
        <taxon>fabids</taxon>
        <taxon>Malpighiales</taxon>
        <taxon>Euphorbiaceae</taxon>
        <taxon>Crotonoideae</taxon>
        <taxon>Manihoteae</taxon>
        <taxon>Manihot</taxon>
    </lineage>
</organism>
<evidence type="ECO:0000313" key="2">
    <source>
        <dbReference type="Proteomes" id="UP000091857"/>
    </source>
</evidence>
<evidence type="ECO:0000313" key="1">
    <source>
        <dbReference type="EMBL" id="KAG8640953.1"/>
    </source>
</evidence>
<reference evidence="2" key="1">
    <citation type="journal article" date="2016" name="Nat. Biotechnol.">
        <title>Sequencing wild and cultivated cassava and related species reveals extensive interspecific hybridization and genetic diversity.</title>
        <authorList>
            <person name="Bredeson J.V."/>
            <person name="Lyons J.B."/>
            <person name="Prochnik S.E."/>
            <person name="Wu G.A."/>
            <person name="Ha C.M."/>
            <person name="Edsinger-Gonzales E."/>
            <person name="Grimwood J."/>
            <person name="Schmutz J."/>
            <person name="Rabbi I.Y."/>
            <person name="Egesi C."/>
            <person name="Nauluvula P."/>
            <person name="Lebot V."/>
            <person name="Ndunguru J."/>
            <person name="Mkamilo G."/>
            <person name="Bart R.S."/>
            <person name="Setter T.L."/>
            <person name="Gleadow R.M."/>
            <person name="Kulakow P."/>
            <person name="Ferguson M.E."/>
            <person name="Rounsley S."/>
            <person name="Rokhsar D.S."/>
        </authorList>
    </citation>
    <scope>NUCLEOTIDE SEQUENCE [LARGE SCALE GENOMIC DNA]</scope>
    <source>
        <strain evidence="2">cv. AM560-2</strain>
    </source>
</reference>
<gene>
    <name evidence="1" type="ORF">MANES_13G089110v8</name>
</gene>
<proteinExistence type="predicted"/>
<sequence length="587" mass="66358">MSEVSFLERMTRVMIMFEVSCILIYLVNEVPSAEGRVHNYTWEVSYQYKYLDCYKKLAIAINGITPGPAIYAVQGDTIIVNVVNNLVMENVAIHWHGIRQIGTQWSDGTDGVTQCATMPGDTFTYKFVVDRPGTYMYHSHYGMQRESGLYGIIRVFLPKGQPEPFPFPYHYDRHIILSDWYHRNPYERAANLSSIPFQWVGEPQSLLINGRGKYNCSLLGSTADSEVCNLKNPACFPAVLTVIPGKIYRYRIASLTSLSSFSFQIEGHSMTVVEADGTYVEPFVTQNLYIYSGETYSVLVKATQDPTRNYWATVNVVSRRPATPDGLAIFNYYPNHFHKFPPTKPPPGPLWNDAESRINQSLTIKALKGRVESPPKTTDRVIVLLNTQNTIDGYYRWSLNNVSHSLPATPYLIALKKSISDVFDQTPAPESYSPDYDIFSVAKNTNATSSTSIHRLVFNSTVDIILQNANTMTKNNSETHPWHLHGHDFWVLGYGSGKFNNETDVGKYNLDNPIMKNTVPLHSYGWTALRFRADNPGIWLFHCHIESHFFMGMMVLFESGSEMVSEPPQANMGCGATKRFIDNTTPA</sequence>
<protein>
    <submittedName>
        <fullName evidence="1">Uncharacterized protein</fullName>
    </submittedName>
</protein>
<accession>A0ACB7GN83</accession>
<comment type="caution">
    <text evidence="1">The sequence shown here is derived from an EMBL/GenBank/DDBJ whole genome shotgun (WGS) entry which is preliminary data.</text>
</comment>
<dbReference type="EMBL" id="CM004399">
    <property type="protein sequence ID" value="KAG8640953.1"/>
    <property type="molecule type" value="Genomic_DNA"/>
</dbReference>
<name>A0ACB7GN83_MANES</name>
<keyword evidence="2" id="KW-1185">Reference proteome</keyword>